<sequence length="133" mass="14975">MIPKIKVIFYMVGDNADINAITEELDLQPTKTRKKSEWPRASILVGLAQDTWSLQTEKEESKAVSVQMDKLQGVLLPKVDIIKKLSRKYSLETSVTVVIEMETGDGPEMVLSKKNIQFLSSINAEVAFDLYID</sequence>
<dbReference type="InterPro" id="IPR025459">
    <property type="entry name" value="DUF4279"/>
</dbReference>
<name>A0ABY1CHI4_9FIRM</name>
<dbReference type="EMBL" id="LT630003">
    <property type="protein sequence ID" value="SEU03441.1"/>
    <property type="molecule type" value="Genomic_DNA"/>
</dbReference>
<dbReference type="Pfam" id="PF14106">
    <property type="entry name" value="DUF4279"/>
    <property type="match status" value="1"/>
</dbReference>
<protein>
    <recommendedName>
        <fullName evidence="3">DUF4279 domain-containing protein</fullName>
    </recommendedName>
</protein>
<accession>A0ABY1CHI4</accession>
<organism evidence="1 2">
    <name type="scientific">Lacrimispora sphenoides JCM 1415</name>
    <dbReference type="NCBI Taxonomy" id="1297793"/>
    <lineage>
        <taxon>Bacteria</taxon>
        <taxon>Bacillati</taxon>
        <taxon>Bacillota</taxon>
        <taxon>Clostridia</taxon>
        <taxon>Lachnospirales</taxon>
        <taxon>Lachnospiraceae</taxon>
        <taxon>Lacrimispora</taxon>
    </lineage>
</organism>
<keyword evidence="2" id="KW-1185">Reference proteome</keyword>
<evidence type="ECO:0008006" key="3">
    <source>
        <dbReference type="Google" id="ProtNLM"/>
    </source>
</evidence>
<dbReference type="Proteomes" id="UP000198970">
    <property type="component" value="Chromosome I"/>
</dbReference>
<reference evidence="1 2" key="1">
    <citation type="submission" date="2016-10" db="EMBL/GenBank/DDBJ databases">
        <authorList>
            <person name="Varghese N."/>
            <person name="Submissions S."/>
        </authorList>
    </citation>
    <scope>NUCLEOTIDE SEQUENCE [LARGE SCALE GENOMIC DNA]</scope>
    <source>
        <strain evidence="1 2">ATCC 19403</strain>
    </source>
</reference>
<dbReference type="RefSeq" id="WP_100043392.1">
    <property type="nucleotide sequence ID" value="NZ_LT630003.1"/>
</dbReference>
<evidence type="ECO:0000313" key="1">
    <source>
        <dbReference type="EMBL" id="SEU03441.1"/>
    </source>
</evidence>
<proteinExistence type="predicted"/>
<evidence type="ECO:0000313" key="2">
    <source>
        <dbReference type="Proteomes" id="UP000198970"/>
    </source>
</evidence>
<gene>
    <name evidence="1" type="ORF">SAMN02745906_4192</name>
</gene>